<evidence type="ECO:0000313" key="5">
    <source>
        <dbReference type="Proteomes" id="UP000830552"/>
    </source>
</evidence>
<dbReference type="Gene3D" id="1.10.10.60">
    <property type="entry name" value="Homeodomain-like"/>
    <property type="match status" value="2"/>
</dbReference>
<protein>
    <submittedName>
        <fullName evidence="4">Helix-turn-helix domain-containing protein</fullName>
    </submittedName>
</protein>
<dbReference type="Gene3D" id="1.25.40.10">
    <property type="entry name" value="Tetratricopeptide repeat domain"/>
    <property type="match status" value="2"/>
</dbReference>
<dbReference type="Pfam" id="PF12833">
    <property type="entry name" value="HTH_18"/>
    <property type="match status" value="1"/>
</dbReference>
<proteinExistence type="predicted"/>
<sequence>MMKSLIYILLIGWPINNMLHAEKNEILNDTLATYNYSELEEKFYDFKESNKIDKAKLIAQYYLLKAKSEKNNNHIAEGYVMLHYDQPFKRSLQYIDSLVLFEKYLPKENYPTRIYLLKGRIYYDYDKEKLALNNFITALKYAKEKDNKRHIAIAEIYIAYLNNYIGKHAEAKKVLQYYYDNGDFLSDSEHEHVRLNLASTLLDINKLEPAIKLIHEGLKNTSEKKDIERYNKYLLFLSLYNLKSKQYKLAINNLNKCKTYFLKKSDDLNSSYTLLYLGQAHAQLQEIEKAVEYFIKIDSIVQKTHTTFPELKEVYPYLIEYYKSKNDKEKQLYYIERFLTIYKELDSKFRYISRELPRRYEAPKLLQEKENIISEIEHKRTTSYVIAGILLLGMSILIPLYFLSKKAEKRSRKIAQELIRSVNENKVVLNKDNSRNDDSPGDTTEREDIIGKTSNIIPDYVVENILKELAIFENKENFLKKGITLSNLAKKTKTNSKYLSEIINTHKGKNFAAYLNDLRIDYAIKRLARDKKFRSYKVPFIAEELGYNNEQAFTLAFKKKTGTPLTTYLKEIEKAENSQIKHSISIN</sequence>
<gene>
    <name evidence="4" type="ORF">M0D58_11425</name>
</gene>
<reference evidence="4" key="1">
    <citation type="submission" date="2022-04" db="EMBL/GenBank/DDBJ databases">
        <title>Evolutionary, genomic, and biogeographic characterization of Chryseobacterium nepalense represented by a plastic-degrading bacterium AC3.</title>
        <authorList>
            <person name="Yin Z."/>
            <person name="Liu X."/>
            <person name="Wang D."/>
            <person name="Xie Z."/>
        </authorList>
    </citation>
    <scope>NUCLEOTIDE SEQUENCE</scope>
    <source>
        <strain evidence="4">AC3</strain>
    </source>
</reference>
<organism evidence="4 5">
    <name type="scientific">Chryseobacterium nepalense</name>
    <dbReference type="NCBI Taxonomy" id="1854498"/>
    <lineage>
        <taxon>Bacteria</taxon>
        <taxon>Pseudomonadati</taxon>
        <taxon>Bacteroidota</taxon>
        <taxon>Flavobacteriia</taxon>
        <taxon>Flavobacteriales</taxon>
        <taxon>Weeksellaceae</taxon>
        <taxon>Chryseobacterium group</taxon>
        <taxon>Chryseobacterium</taxon>
    </lineage>
</organism>
<feature type="transmembrane region" description="Helical" evidence="2">
    <location>
        <begin position="384"/>
        <end position="403"/>
    </location>
</feature>
<dbReference type="PROSITE" id="PS01124">
    <property type="entry name" value="HTH_ARAC_FAMILY_2"/>
    <property type="match status" value="1"/>
</dbReference>
<dbReference type="RefSeq" id="WP_248389341.1">
    <property type="nucleotide sequence ID" value="NZ_CP096203.1"/>
</dbReference>
<name>A0ABY4K1P8_9FLAO</name>
<dbReference type="SMART" id="SM00342">
    <property type="entry name" value="HTH_ARAC"/>
    <property type="match status" value="1"/>
</dbReference>
<dbReference type="PANTHER" id="PTHR43280:SF34">
    <property type="entry name" value="ARAC-FAMILY TRANSCRIPTIONAL REGULATOR"/>
    <property type="match status" value="1"/>
</dbReference>
<evidence type="ECO:0000256" key="1">
    <source>
        <dbReference type="ARBA" id="ARBA00023125"/>
    </source>
</evidence>
<dbReference type="EMBL" id="CP096203">
    <property type="protein sequence ID" value="UPQ74659.1"/>
    <property type="molecule type" value="Genomic_DNA"/>
</dbReference>
<accession>A0ABY4K1P8</accession>
<keyword evidence="2" id="KW-1133">Transmembrane helix</keyword>
<feature type="domain" description="HTH araC/xylS-type" evidence="3">
    <location>
        <begin position="468"/>
        <end position="571"/>
    </location>
</feature>
<keyword evidence="2" id="KW-0812">Transmembrane</keyword>
<dbReference type="SUPFAM" id="SSF48452">
    <property type="entry name" value="TPR-like"/>
    <property type="match status" value="2"/>
</dbReference>
<evidence type="ECO:0000259" key="3">
    <source>
        <dbReference type="PROSITE" id="PS01124"/>
    </source>
</evidence>
<dbReference type="PANTHER" id="PTHR43280">
    <property type="entry name" value="ARAC-FAMILY TRANSCRIPTIONAL REGULATOR"/>
    <property type="match status" value="1"/>
</dbReference>
<evidence type="ECO:0000256" key="2">
    <source>
        <dbReference type="SAM" id="Phobius"/>
    </source>
</evidence>
<keyword evidence="1" id="KW-0238">DNA-binding</keyword>
<keyword evidence="2" id="KW-0472">Membrane</keyword>
<dbReference type="InterPro" id="IPR018060">
    <property type="entry name" value="HTH_AraC"/>
</dbReference>
<keyword evidence="5" id="KW-1185">Reference proteome</keyword>
<dbReference type="InterPro" id="IPR011990">
    <property type="entry name" value="TPR-like_helical_dom_sf"/>
</dbReference>
<evidence type="ECO:0000313" key="4">
    <source>
        <dbReference type="EMBL" id="UPQ74659.1"/>
    </source>
</evidence>
<dbReference type="Proteomes" id="UP000830552">
    <property type="component" value="Chromosome"/>
</dbReference>